<feature type="transmembrane region" description="Helical" evidence="7">
    <location>
        <begin position="246"/>
        <end position="264"/>
    </location>
</feature>
<evidence type="ECO:0000256" key="3">
    <source>
        <dbReference type="ARBA" id="ARBA00022475"/>
    </source>
</evidence>
<dbReference type="EMBL" id="BNJK01000001">
    <property type="protein sequence ID" value="GHO90587.1"/>
    <property type="molecule type" value="Genomic_DNA"/>
</dbReference>
<comment type="caution">
    <text evidence="9">The sequence shown here is derived from an EMBL/GenBank/DDBJ whole genome shotgun (WGS) entry which is preliminary data.</text>
</comment>
<evidence type="ECO:0000256" key="4">
    <source>
        <dbReference type="ARBA" id="ARBA00022692"/>
    </source>
</evidence>
<dbReference type="Gene3D" id="1.10.3720.10">
    <property type="entry name" value="MetI-like"/>
    <property type="match status" value="1"/>
</dbReference>
<dbReference type="InterPro" id="IPR035906">
    <property type="entry name" value="MetI-like_sf"/>
</dbReference>
<feature type="transmembrane region" description="Helical" evidence="7">
    <location>
        <begin position="174"/>
        <end position="197"/>
    </location>
</feature>
<dbReference type="Pfam" id="PF00528">
    <property type="entry name" value="BPD_transp_1"/>
    <property type="match status" value="1"/>
</dbReference>
<dbReference type="GO" id="GO:0055085">
    <property type="term" value="P:transmembrane transport"/>
    <property type="evidence" value="ECO:0007669"/>
    <property type="project" value="InterPro"/>
</dbReference>
<dbReference type="GO" id="GO:0005886">
    <property type="term" value="C:plasma membrane"/>
    <property type="evidence" value="ECO:0007669"/>
    <property type="project" value="UniProtKB-SubCell"/>
</dbReference>
<keyword evidence="6 7" id="KW-0472">Membrane</keyword>
<keyword evidence="4 7" id="KW-0812">Transmembrane</keyword>
<comment type="subcellular location">
    <subcellularLocation>
        <location evidence="1 7">Cell membrane</location>
        <topology evidence="1 7">Multi-pass membrane protein</topology>
    </subcellularLocation>
</comment>
<organism evidence="9 10">
    <name type="scientific">Reticulibacter mediterranei</name>
    <dbReference type="NCBI Taxonomy" id="2778369"/>
    <lineage>
        <taxon>Bacteria</taxon>
        <taxon>Bacillati</taxon>
        <taxon>Chloroflexota</taxon>
        <taxon>Ktedonobacteria</taxon>
        <taxon>Ktedonobacterales</taxon>
        <taxon>Reticulibacteraceae</taxon>
        <taxon>Reticulibacter</taxon>
    </lineage>
</organism>
<dbReference type="AlphaFoldDB" id="A0A8J3N0S4"/>
<keyword evidence="3" id="KW-1003">Cell membrane</keyword>
<keyword evidence="10" id="KW-1185">Reference proteome</keyword>
<feature type="transmembrane region" description="Helical" evidence="7">
    <location>
        <begin position="285"/>
        <end position="307"/>
    </location>
</feature>
<feature type="domain" description="ABC transmembrane type-1" evidence="8">
    <location>
        <begin position="89"/>
        <end position="306"/>
    </location>
</feature>
<keyword evidence="5 7" id="KW-1133">Transmembrane helix</keyword>
<feature type="transmembrane region" description="Helical" evidence="7">
    <location>
        <begin position="31"/>
        <end position="55"/>
    </location>
</feature>
<dbReference type="CDD" id="cd06261">
    <property type="entry name" value="TM_PBP2"/>
    <property type="match status" value="1"/>
</dbReference>
<evidence type="ECO:0000256" key="2">
    <source>
        <dbReference type="ARBA" id="ARBA00022448"/>
    </source>
</evidence>
<sequence length="324" mass="36258">MALSTERQVVSRATSARQASRRWSRYSRRTFYLFLAPWLLGFIILTIFPMIYAFLVSFTNFDGASPHWHWIGLANYSELLQDSDTWYSLSRTILYTVIVVPVSVVLGLLLALLVNRQMRGISVFRTIFYMPAVVPIVGSVVIWKIMFDRDAGAINAILQQIGGPTITWLSDPTAFIPLIVVVLWGVGTNMIISLAGLQGVPVELREASRVDGANATQSFWTVSLPILTPVLFFEVITGIITALQTLIQPLLLAVSTGTATAVSVPRTNYLYMINVYAQYFYNQRFGYASALLWVLFAIVLVITLLVFRSSTAWVYYEVDQEGGN</sequence>
<keyword evidence="2 7" id="KW-0813">Transport</keyword>
<evidence type="ECO:0000313" key="9">
    <source>
        <dbReference type="EMBL" id="GHO90587.1"/>
    </source>
</evidence>
<name>A0A8J3N0S4_9CHLR</name>
<reference evidence="9" key="1">
    <citation type="submission" date="2020-10" db="EMBL/GenBank/DDBJ databases">
        <title>Taxonomic study of unclassified bacteria belonging to the class Ktedonobacteria.</title>
        <authorList>
            <person name="Yabe S."/>
            <person name="Wang C.M."/>
            <person name="Zheng Y."/>
            <person name="Sakai Y."/>
            <person name="Cavaletti L."/>
            <person name="Monciardini P."/>
            <person name="Donadio S."/>
        </authorList>
    </citation>
    <scope>NUCLEOTIDE SEQUENCE</scope>
    <source>
        <strain evidence="9">ID150040</strain>
    </source>
</reference>
<feature type="transmembrane region" description="Helical" evidence="7">
    <location>
        <begin position="126"/>
        <end position="146"/>
    </location>
</feature>
<evidence type="ECO:0000259" key="8">
    <source>
        <dbReference type="PROSITE" id="PS50928"/>
    </source>
</evidence>
<evidence type="ECO:0000256" key="6">
    <source>
        <dbReference type="ARBA" id="ARBA00023136"/>
    </source>
</evidence>
<dbReference type="Proteomes" id="UP000597444">
    <property type="component" value="Unassembled WGS sequence"/>
</dbReference>
<protein>
    <submittedName>
        <fullName evidence="9">ABC transporter</fullName>
    </submittedName>
</protein>
<evidence type="ECO:0000256" key="5">
    <source>
        <dbReference type="ARBA" id="ARBA00022989"/>
    </source>
</evidence>
<comment type="similarity">
    <text evidence="7">Belongs to the binding-protein-dependent transport system permease family.</text>
</comment>
<dbReference type="InterPro" id="IPR051393">
    <property type="entry name" value="ABC_transporter_permease"/>
</dbReference>
<gene>
    <name evidence="9" type="ORF">KSF_006350</name>
</gene>
<evidence type="ECO:0000313" key="10">
    <source>
        <dbReference type="Proteomes" id="UP000597444"/>
    </source>
</evidence>
<feature type="transmembrane region" description="Helical" evidence="7">
    <location>
        <begin position="218"/>
        <end position="240"/>
    </location>
</feature>
<dbReference type="SUPFAM" id="SSF160964">
    <property type="entry name" value="MalF N-terminal region-like"/>
    <property type="match status" value="1"/>
</dbReference>
<accession>A0A8J3N0S4</accession>
<evidence type="ECO:0000256" key="1">
    <source>
        <dbReference type="ARBA" id="ARBA00004651"/>
    </source>
</evidence>
<evidence type="ECO:0000256" key="7">
    <source>
        <dbReference type="RuleBase" id="RU363032"/>
    </source>
</evidence>
<dbReference type="SUPFAM" id="SSF161098">
    <property type="entry name" value="MetI-like"/>
    <property type="match status" value="1"/>
</dbReference>
<dbReference type="PANTHER" id="PTHR30193:SF1">
    <property type="entry name" value="ABC TRANSPORTER PERMEASE PROTEIN YESP-RELATED"/>
    <property type="match status" value="1"/>
</dbReference>
<dbReference type="RefSeq" id="WP_220201537.1">
    <property type="nucleotide sequence ID" value="NZ_BNJK01000001.1"/>
</dbReference>
<dbReference type="PROSITE" id="PS50928">
    <property type="entry name" value="ABC_TM1"/>
    <property type="match status" value="1"/>
</dbReference>
<dbReference type="PANTHER" id="PTHR30193">
    <property type="entry name" value="ABC TRANSPORTER PERMEASE PROTEIN"/>
    <property type="match status" value="1"/>
</dbReference>
<feature type="transmembrane region" description="Helical" evidence="7">
    <location>
        <begin position="93"/>
        <end position="114"/>
    </location>
</feature>
<dbReference type="InterPro" id="IPR000515">
    <property type="entry name" value="MetI-like"/>
</dbReference>
<proteinExistence type="inferred from homology"/>